<evidence type="ECO:0000313" key="3">
    <source>
        <dbReference type="Proteomes" id="UP001596306"/>
    </source>
</evidence>
<dbReference type="EMBL" id="JBHSTP010000003">
    <property type="protein sequence ID" value="MFC6357006.1"/>
    <property type="molecule type" value="Genomic_DNA"/>
</dbReference>
<protein>
    <recommendedName>
        <fullName evidence="4">Secreted protein</fullName>
    </recommendedName>
</protein>
<comment type="caution">
    <text evidence="2">The sequence shown here is derived from an EMBL/GenBank/DDBJ whole genome shotgun (WGS) entry which is preliminary data.</text>
</comment>
<proteinExistence type="predicted"/>
<evidence type="ECO:0000256" key="1">
    <source>
        <dbReference type="SAM" id="Phobius"/>
    </source>
</evidence>
<organism evidence="2 3">
    <name type="scientific">Luethyella okanaganae</name>
    <dbReference type="NCBI Taxonomy" id="69372"/>
    <lineage>
        <taxon>Bacteria</taxon>
        <taxon>Bacillati</taxon>
        <taxon>Actinomycetota</taxon>
        <taxon>Actinomycetes</taxon>
        <taxon>Micrococcales</taxon>
        <taxon>Microbacteriaceae</taxon>
        <taxon>Luethyella</taxon>
    </lineage>
</organism>
<keyword evidence="3" id="KW-1185">Reference proteome</keyword>
<dbReference type="RefSeq" id="WP_386732313.1">
    <property type="nucleotide sequence ID" value="NZ_JBHSTP010000003.1"/>
</dbReference>
<keyword evidence="1" id="KW-1133">Transmembrane helix</keyword>
<sequence>MGRQQVGAARTTALRRAAGNGRDLLKHTRLGGFFVRSLAATLFLVGGIGVVGVESASAYDSQRCEFGRQYKVLSYPAWNSVYGETQGRIDLWYSPDCGGQNWTSATNHVYGNTLTAAITSTRPYWDWSQVSLPGGAGATTNAVRAPGEHCVRIDWYIHDNATRREEGWDHLWVGAC</sequence>
<name>A0ABW1VFY0_9MICO</name>
<evidence type="ECO:0008006" key="4">
    <source>
        <dbReference type="Google" id="ProtNLM"/>
    </source>
</evidence>
<gene>
    <name evidence="2" type="ORF">ACFQB0_12900</name>
</gene>
<reference evidence="3" key="1">
    <citation type="journal article" date="2019" name="Int. J. Syst. Evol. Microbiol.">
        <title>The Global Catalogue of Microorganisms (GCM) 10K type strain sequencing project: providing services to taxonomists for standard genome sequencing and annotation.</title>
        <authorList>
            <consortium name="The Broad Institute Genomics Platform"/>
            <consortium name="The Broad Institute Genome Sequencing Center for Infectious Disease"/>
            <person name="Wu L."/>
            <person name="Ma J."/>
        </authorList>
    </citation>
    <scope>NUCLEOTIDE SEQUENCE [LARGE SCALE GENOMIC DNA]</scope>
    <source>
        <strain evidence="3">CCUG 43304</strain>
    </source>
</reference>
<keyword evidence="1" id="KW-0812">Transmembrane</keyword>
<keyword evidence="1" id="KW-0472">Membrane</keyword>
<evidence type="ECO:0000313" key="2">
    <source>
        <dbReference type="EMBL" id="MFC6357006.1"/>
    </source>
</evidence>
<dbReference type="Proteomes" id="UP001596306">
    <property type="component" value="Unassembled WGS sequence"/>
</dbReference>
<feature type="transmembrane region" description="Helical" evidence="1">
    <location>
        <begin position="33"/>
        <end position="53"/>
    </location>
</feature>
<accession>A0ABW1VFY0</accession>